<dbReference type="PROSITE" id="PS50222">
    <property type="entry name" value="EF_HAND_2"/>
    <property type="match status" value="2"/>
</dbReference>
<dbReference type="GO" id="GO:0030234">
    <property type="term" value="F:enzyme regulator activity"/>
    <property type="evidence" value="ECO:0000318"/>
    <property type="project" value="GO_Central"/>
</dbReference>
<dbReference type="InterPro" id="IPR002048">
    <property type="entry name" value="EF_hand_dom"/>
</dbReference>
<sequence>RVFDRNGDGYISAEELRVAVTTLGDALTQDEAEELIGMLDQDGDGKLGYEEFV</sequence>
<dbReference type="InterPro" id="IPR018247">
    <property type="entry name" value="EF_Hand_1_Ca_BS"/>
</dbReference>
<dbReference type="EMBL" id="DS470545">
    <property type="protein sequence ID" value="EDO29449.1"/>
    <property type="molecule type" value="Genomic_DNA"/>
</dbReference>
<keyword evidence="5" id="KW-1185">Reference proteome</keyword>
<evidence type="ECO:0000313" key="5">
    <source>
        <dbReference type="Proteomes" id="UP000001593"/>
    </source>
</evidence>
<dbReference type="SUPFAM" id="SSF47473">
    <property type="entry name" value="EF-hand"/>
    <property type="match status" value="1"/>
</dbReference>
<dbReference type="STRING" id="45351.A7T3L6"/>
<feature type="non-terminal residue" evidence="4">
    <location>
        <position position="53"/>
    </location>
</feature>
<name>A7T3L6_NEMVE</name>
<dbReference type="PANTHER" id="PTHR23048">
    <property type="entry name" value="MYOSIN LIGHT CHAIN 1, 3"/>
    <property type="match status" value="1"/>
</dbReference>
<dbReference type="AlphaFoldDB" id="A7T3L6"/>
<dbReference type="GO" id="GO:0005737">
    <property type="term" value="C:cytoplasm"/>
    <property type="evidence" value="ECO:0000318"/>
    <property type="project" value="GO_Central"/>
</dbReference>
<dbReference type="GO" id="GO:0005509">
    <property type="term" value="F:calcium ion binding"/>
    <property type="evidence" value="ECO:0000318"/>
    <property type="project" value="GO_Central"/>
</dbReference>
<dbReference type="InterPro" id="IPR050230">
    <property type="entry name" value="CALM/Myosin/TropC-like"/>
</dbReference>
<dbReference type="KEGG" id="nve:5500040"/>
<dbReference type="PhylomeDB" id="A7T3L6"/>
<keyword evidence="2" id="KW-0106">Calcium</keyword>
<dbReference type="InterPro" id="IPR011992">
    <property type="entry name" value="EF-hand-dom_pair"/>
</dbReference>
<evidence type="ECO:0000256" key="1">
    <source>
        <dbReference type="ARBA" id="ARBA00022737"/>
    </source>
</evidence>
<evidence type="ECO:0000256" key="2">
    <source>
        <dbReference type="ARBA" id="ARBA00022837"/>
    </source>
</evidence>
<feature type="domain" description="EF-hand" evidence="3">
    <location>
        <begin position="1"/>
        <end position="26"/>
    </location>
</feature>
<keyword evidence="1" id="KW-0677">Repeat</keyword>
<evidence type="ECO:0000313" key="4">
    <source>
        <dbReference type="EMBL" id="EDO29449.1"/>
    </source>
</evidence>
<dbReference type="PROSITE" id="PS00018">
    <property type="entry name" value="EF_HAND_1"/>
    <property type="match status" value="2"/>
</dbReference>
<dbReference type="PANTHER" id="PTHR23048:SF0">
    <property type="entry name" value="CALMODULIN LIKE 3"/>
    <property type="match status" value="1"/>
</dbReference>
<reference evidence="4 5" key="1">
    <citation type="journal article" date="2007" name="Science">
        <title>Sea anemone genome reveals ancestral eumetazoan gene repertoire and genomic organization.</title>
        <authorList>
            <person name="Putnam N.H."/>
            <person name="Srivastava M."/>
            <person name="Hellsten U."/>
            <person name="Dirks B."/>
            <person name="Chapman J."/>
            <person name="Salamov A."/>
            <person name="Terry A."/>
            <person name="Shapiro H."/>
            <person name="Lindquist E."/>
            <person name="Kapitonov V.V."/>
            <person name="Jurka J."/>
            <person name="Genikhovich G."/>
            <person name="Grigoriev I.V."/>
            <person name="Lucas S.M."/>
            <person name="Steele R.E."/>
            <person name="Finnerty J.R."/>
            <person name="Technau U."/>
            <person name="Martindale M.Q."/>
            <person name="Rokhsar D.S."/>
        </authorList>
    </citation>
    <scope>NUCLEOTIDE SEQUENCE [LARGE SCALE GENOMIC DNA]</scope>
    <source>
        <strain evidence="5">CH2 X CH6</strain>
    </source>
</reference>
<evidence type="ECO:0000259" key="3">
    <source>
        <dbReference type="PROSITE" id="PS50222"/>
    </source>
</evidence>
<protein>
    <recommendedName>
        <fullName evidence="3">EF-hand domain-containing protein</fullName>
    </recommendedName>
</protein>
<feature type="domain" description="EF-hand" evidence="3">
    <location>
        <begin position="27"/>
        <end position="53"/>
    </location>
</feature>
<gene>
    <name evidence="4" type="ORF">NEMVEDRAFT_v1g9181</name>
</gene>
<dbReference type="HOGENOM" id="CLU_061288_22_5_1"/>
<dbReference type="SMART" id="SM00054">
    <property type="entry name" value="EFh"/>
    <property type="match status" value="2"/>
</dbReference>
<dbReference type="GO" id="GO:0000226">
    <property type="term" value="P:microtubule cytoskeleton organization"/>
    <property type="evidence" value="ECO:0000318"/>
    <property type="project" value="GO_Central"/>
</dbReference>
<dbReference type="Proteomes" id="UP000001593">
    <property type="component" value="Unassembled WGS sequence"/>
</dbReference>
<organism evidence="4 5">
    <name type="scientific">Nematostella vectensis</name>
    <name type="common">Starlet sea anemone</name>
    <dbReference type="NCBI Taxonomy" id="45351"/>
    <lineage>
        <taxon>Eukaryota</taxon>
        <taxon>Metazoa</taxon>
        <taxon>Cnidaria</taxon>
        <taxon>Anthozoa</taxon>
        <taxon>Hexacorallia</taxon>
        <taxon>Actiniaria</taxon>
        <taxon>Edwardsiidae</taxon>
        <taxon>Nematostella</taxon>
    </lineage>
</organism>
<proteinExistence type="predicted"/>
<dbReference type="Gene3D" id="1.10.238.10">
    <property type="entry name" value="EF-hand"/>
    <property type="match status" value="1"/>
</dbReference>
<dbReference type="Pfam" id="PF13499">
    <property type="entry name" value="EF-hand_7"/>
    <property type="match status" value="1"/>
</dbReference>
<dbReference type="InParanoid" id="A7T3L6"/>
<dbReference type="FunFam" id="1.10.238.10:FF:000001">
    <property type="entry name" value="Calmodulin 1"/>
    <property type="match status" value="1"/>
</dbReference>
<dbReference type="eggNOG" id="KOG0027">
    <property type="taxonomic scope" value="Eukaryota"/>
</dbReference>
<dbReference type="CDD" id="cd00051">
    <property type="entry name" value="EFh"/>
    <property type="match status" value="1"/>
</dbReference>
<feature type="non-terminal residue" evidence="4">
    <location>
        <position position="1"/>
    </location>
</feature>
<accession>A7T3L6</accession>